<proteinExistence type="predicted"/>
<evidence type="ECO:0000313" key="4">
    <source>
        <dbReference type="Proteomes" id="UP001273505"/>
    </source>
</evidence>
<dbReference type="CDD" id="cd19531">
    <property type="entry name" value="LCL_NRPS-like"/>
    <property type="match status" value="1"/>
</dbReference>
<dbReference type="Gene3D" id="3.30.559.10">
    <property type="entry name" value="Chloramphenicol acetyltransferase-like domain"/>
    <property type="match status" value="1"/>
</dbReference>
<dbReference type="InterPro" id="IPR001242">
    <property type="entry name" value="Condensation_dom"/>
</dbReference>
<accession>A0ABU4S731</accession>
<reference evidence="3 4" key="1">
    <citation type="submission" date="2023-11" db="EMBL/GenBank/DDBJ databases">
        <title>Gilvimarinus fulvus sp. nov., isolated from the surface of Kelp.</title>
        <authorList>
            <person name="Sun Y.Y."/>
            <person name="Gong Y."/>
            <person name="Du Z.J."/>
        </authorList>
    </citation>
    <scope>NUCLEOTIDE SEQUENCE [LARGE SCALE GENOMIC DNA]</scope>
    <source>
        <strain evidence="3 4">SDUM040013</strain>
    </source>
</reference>
<evidence type="ECO:0000259" key="1">
    <source>
        <dbReference type="Pfam" id="PF00668"/>
    </source>
</evidence>
<dbReference type="SUPFAM" id="SSF56801">
    <property type="entry name" value="Acetyl-CoA synthetase-like"/>
    <property type="match status" value="1"/>
</dbReference>
<name>A0ABU4S731_9GAMM</name>
<dbReference type="InterPro" id="IPR044894">
    <property type="entry name" value="TubC_N_sf"/>
</dbReference>
<dbReference type="RefSeq" id="WP_319835141.1">
    <property type="nucleotide sequence ID" value="NZ_JAXAFO010000059.1"/>
</dbReference>
<dbReference type="Gene3D" id="3.30.559.30">
    <property type="entry name" value="Nonribosomal peptide synthetase, condensation domain"/>
    <property type="match status" value="1"/>
</dbReference>
<organism evidence="3 4">
    <name type="scientific">Gilvimarinus gilvus</name>
    <dbReference type="NCBI Taxonomy" id="3058038"/>
    <lineage>
        <taxon>Bacteria</taxon>
        <taxon>Pseudomonadati</taxon>
        <taxon>Pseudomonadota</taxon>
        <taxon>Gammaproteobacteria</taxon>
        <taxon>Cellvibrionales</taxon>
        <taxon>Cellvibrionaceae</taxon>
        <taxon>Gilvimarinus</taxon>
    </lineage>
</organism>
<dbReference type="EMBL" id="JAXAFO010000059">
    <property type="protein sequence ID" value="MDX6851439.1"/>
    <property type="molecule type" value="Genomic_DNA"/>
</dbReference>
<protein>
    <submittedName>
        <fullName evidence="3">Condensation domain-containing protein</fullName>
    </submittedName>
</protein>
<dbReference type="InterPro" id="IPR023213">
    <property type="entry name" value="CAT-like_dom_sf"/>
</dbReference>
<dbReference type="Pfam" id="PF18563">
    <property type="entry name" value="TubC_N"/>
    <property type="match status" value="1"/>
</dbReference>
<dbReference type="SUPFAM" id="SSF52777">
    <property type="entry name" value="CoA-dependent acyltransferases"/>
    <property type="match status" value="2"/>
</dbReference>
<comment type="caution">
    <text evidence="3">The sequence shown here is derived from an EMBL/GenBank/DDBJ whole genome shotgun (WGS) entry which is preliminary data.</text>
</comment>
<dbReference type="PANTHER" id="PTHR45527:SF1">
    <property type="entry name" value="FATTY ACID SYNTHASE"/>
    <property type="match status" value="1"/>
</dbReference>
<dbReference type="PANTHER" id="PTHR45527">
    <property type="entry name" value="NONRIBOSOMAL PEPTIDE SYNTHETASE"/>
    <property type="match status" value="1"/>
</dbReference>
<dbReference type="Proteomes" id="UP001273505">
    <property type="component" value="Unassembled WGS sequence"/>
</dbReference>
<feature type="domain" description="Condensation" evidence="1">
    <location>
        <begin position="61"/>
        <end position="510"/>
    </location>
</feature>
<dbReference type="InterPro" id="IPR042099">
    <property type="entry name" value="ANL_N_sf"/>
</dbReference>
<sequence length="573" mass="66104">MNVVTLLKKISDKGARIQRSGGELVIDAPEDSQLDDVIDEVRKSKDEIIAFLKGRSSLGVENVFEVSPAQQRMLYFDSSSAHNSAMYNLLFCYEVRGELDLVALRSAVNRCINRHDILRTKYAYGDSHWVQLVDPAIAVNHESTVYRYEDLANRDNVESVLQERISLEQSRKFDLENEWPIRVLVLRKSSSEYVLCFVFHHIAVDGWSSKIIVRDLREAYVSYIDGTDEIDETEHKVVQYGEYAKWCENEERLTESREYWVNHLSQLPVCHEICTDRNRPSLFEEKTSSLHKYVSKDVENKIGELAAKYSTTNFVIYQFCFSVLLYRFSGCTDISFGTLVANRNSRKYLNTVGLFVNTLVLRRRVDPSESIARALETAKRIYHQAIKHQSYPFDALVEELNPVRSQSFHPLVQIMLGVQENNTAEFDLPGVSVDVLDVDEPNSPFDLSLDIKLSKHGAEFHWCYNTALFNASTIETMASCFERLVHSLLEKPDGNVFELDVLSERERHQQLIEWNDTRVDYPHELCIHELFEQQVARSPEATAVQFGEERLSYQQLNEKSNQLAHYLVTERGV</sequence>
<dbReference type="Gene3D" id="3.40.50.12780">
    <property type="entry name" value="N-terminal domain of ligase-like"/>
    <property type="match status" value="1"/>
</dbReference>
<evidence type="ECO:0000259" key="2">
    <source>
        <dbReference type="Pfam" id="PF18563"/>
    </source>
</evidence>
<dbReference type="Pfam" id="PF00668">
    <property type="entry name" value="Condensation"/>
    <property type="match status" value="1"/>
</dbReference>
<gene>
    <name evidence="3" type="ORF">SCD92_18865</name>
</gene>
<evidence type="ECO:0000313" key="3">
    <source>
        <dbReference type="EMBL" id="MDX6851439.1"/>
    </source>
</evidence>
<feature type="domain" description="TubC N-terminal docking" evidence="2">
    <location>
        <begin position="3"/>
        <end position="53"/>
    </location>
</feature>
<feature type="non-terminal residue" evidence="3">
    <location>
        <position position="573"/>
    </location>
</feature>
<dbReference type="Gene3D" id="1.10.10.1830">
    <property type="entry name" value="Non-ribosomal peptide synthase, adenylation domain"/>
    <property type="match status" value="1"/>
</dbReference>
<dbReference type="InterPro" id="IPR041464">
    <property type="entry name" value="TubC_N"/>
</dbReference>
<keyword evidence="4" id="KW-1185">Reference proteome</keyword>